<dbReference type="WBParaSite" id="nRc.2.0.1.t01724-RA">
    <property type="protein sequence ID" value="nRc.2.0.1.t01724-RA"/>
    <property type="gene ID" value="nRc.2.0.1.g01724"/>
</dbReference>
<organism evidence="1 2">
    <name type="scientific">Romanomermis culicivorax</name>
    <name type="common">Nematode worm</name>
    <dbReference type="NCBI Taxonomy" id="13658"/>
    <lineage>
        <taxon>Eukaryota</taxon>
        <taxon>Metazoa</taxon>
        <taxon>Ecdysozoa</taxon>
        <taxon>Nematoda</taxon>
        <taxon>Enoplea</taxon>
        <taxon>Dorylaimia</taxon>
        <taxon>Mermithida</taxon>
        <taxon>Mermithoidea</taxon>
        <taxon>Mermithidae</taxon>
        <taxon>Romanomermis</taxon>
    </lineage>
</organism>
<keyword evidence="1" id="KW-1185">Reference proteome</keyword>
<dbReference type="Proteomes" id="UP000887565">
    <property type="component" value="Unplaced"/>
</dbReference>
<accession>A0A915HJV1</accession>
<evidence type="ECO:0000313" key="2">
    <source>
        <dbReference type="WBParaSite" id="nRc.2.0.1.t01724-RA"/>
    </source>
</evidence>
<dbReference type="AlphaFoldDB" id="A0A915HJV1"/>
<evidence type="ECO:0000313" key="1">
    <source>
        <dbReference type="Proteomes" id="UP000887565"/>
    </source>
</evidence>
<reference evidence="2" key="1">
    <citation type="submission" date="2022-11" db="UniProtKB">
        <authorList>
            <consortium name="WormBaseParasite"/>
        </authorList>
    </citation>
    <scope>IDENTIFICATION</scope>
</reference>
<name>A0A915HJV1_ROMCU</name>
<proteinExistence type="predicted"/>
<sequence>MPYSFRNDLYNDPMELKPADQTSITIEEMQTAAIITAGHSSVFPFSSPFIFRLSRPHQAKFPVLLPIIDNRRLYVTNGHEKPFMVLNSSTLII</sequence>
<protein>
    <submittedName>
        <fullName evidence="2">Uncharacterized protein</fullName>
    </submittedName>
</protein>